<dbReference type="Proteomes" id="UP001151760">
    <property type="component" value="Unassembled WGS sequence"/>
</dbReference>
<feature type="region of interest" description="Disordered" evidence="1">
    <location>
        <begin position="1"/>
        <end position="30"/>
    </location>
</feature>
<keyword evidence="3" id="KW-1185">Reference proteome</keyword>
<dbReference type="EMBL" id="BQNB010015249">
    <property type="protein sequence ID" value="GJT37747.1"/>
    <property type="molecule type" value="Genomic_DNA"/>
</dbReference>
<accession>A0ABQ5DFU0</accession>
<protein>
    <submittedName>
        <fullName evidence="2">Uncharacterized protein</fullName>
    </submittedName>
</protein>
<name>A0ABQ5DFU0_9ASTR</name>
<evidence type="ECO:0000256" key="1">
    <source>
        <dbReference type="SAM" id="MobiDB-lite"/>
    </source>
</evidence>
<organism evidence="2 3">
    <name type="scientific">Tanacetum coccineum</name>
    <dbReference type="NCBI Taxonomy" id="301880"/>
    <lineage>
        <taxon>Eukaryota</taxon>
        <taxon>Viridiplantae</taxon>
        <taxon>Streptophyta</taxon>
        <taxon>Embryophyta</taxon>
        <taxon>Tracheophyta</taxon>
        <taxon>Spermatophyta</taxon>
        <taxon>Magnoliopsida</taxon>
        <taxon>eudicotyledons</taxon>
        <taxon>Gunneridae</taxon>
        <taxon>Pentapetalae</taxon>
        <taxon>asterids</taxon>
        <taxon>campanulids</taxon>
        <taxon>Asterales</taxon>
        <taxon>Asteraceae</taxon>
        <taxon>Asteroideae</taxon>
        <taxon>Anthemideae</taxon>
        <taxon>Anthemidinae</taxon>
        <taxon>Tanacetum</taxon>
    </lineage>
</organism>
<reference evidence="2" key="1">
    <citation type="journal article" date="2022" name="Int. J. Mol. Sci.">
        <title>Draft Genome of Tanacetum Coccineum: Genomic Comparison of Closely Related Tanacetum-Family Plants.</title>
        <authorList>
            <person name="Yamashiro T."/>
            <person name="Shiraishi A."/>
            <person name="Nakayama K."/>
            <person name="Satake H."/>
        </authorList>
    </citation>
    <scope>NUCLEOTIDE SEQUENCE</scope>
</reference>
<evidence type="ECO:0000313" key="2">
    <source>
        <dbReference type="EMBL" id="GJT37747.1"/>
    </source>
</evidence>
<feature type="region of interest" description="Disordered" evidence="1">
    <location>
        <begin position="91"/>
        <end position="121"/>
    </location>
</feature>
<sequence>MSDSEDSTVTYTEVSGPFEDLSDIGSSGVDGLPMMLEDPYVEADLQAPPSPDYVPGHEYPPLPEFVPESVYPEFMPPEDEVFPAEEQPLPVAVLPTTDSPRYIADSDPKEDEEDPELTDPFSGFLTTIALTIPTTLSFQSSFILSPPKTTPQPEGEQVKDKGNKAFSHEEVVKEECESESDAKIRVSGSLVESSKHKPLKKIIYINEKDETLQMTKEEIKNQKGIE</sequence>
<feature type="compositionally biased region" description="Acidic residues" evidence="1">
    <location>
        <begin position="108"/>
        <end position="117"/>
    </location>
</feature>
<proteinExistence type="predicted"/>
<reference evidence="2" key="2">
    <citation type="submission" date="2022-01" db="EMBL/GenBank/DDBJ databases">
        <authorList>
            <person name="Yamashiro T."/>
            <person name="Shiraishi A."/>
            <person name="Satake H."/>
            <person name="Nakayama K."/>
        </authorList>
    </citation>
    <scope>NUCLEOTIDE SEQUENCE</scope>
</reference>
<gene>
    <name evidence="2" type="ORF">Tco_0937612</name>
</gene>
<comment type="caution">
    <text evidence="2">The sequence shown here is derived from an EMBL/GenBank/DDBJ whole genome shotgun (WGS) entry which is preliminary data.</text>
</comment>
<evidence type="ECO:0000313" key="3">
    <source>
        <dbReference type="Proteomes" id="UP001151760"/>
    </source>
</evidence>